<feature type="compositionally biased region" description="Low complexity" evidence="1">
    <location>
        <begin position="268"/>
        <end position="280"/>
    </location>
</feature>
<keyword evidence="3" id="KW-1185">Reference proteome</keyword>
<dbReference type="Proteomes" id="UP001433268">
    <property type="component" value="Unassembled WGS sequence"/>
</dbReference>
<protein>
    <submittedName>
        <fullName evidence="2">Uncharacterized protein</fullName>
    </submittedName>
</protein>
<name>A0ABR1XDP8_9PEZI</name>
<evidence type="ECO:0000313" key="2">
    <source>
        <dbReference type="EMBL" id="KAK8094754.1"/>
    </source>
</evidence>
<feature type="region of interest" description="Disordered" evidence="1">
    <location>
        <begin position="254"/>
        <end position="320"/>
    </location>
</feature>
<feature type="region of interest" description="Disordered" evidence="1">
    <location>
        <begin position="54"/>
        <end position="79"/>
    </location>
</feature>
<accession>A0ABR1XDP8</accession>
<sequence>MGGNRLLVIHHRFLHRRGVVFSHAIKRTPFRLFLAIEWAPPHYMSALSDMCGPSRTPPAHHDGIRVPGKRSPPSHTNLSHDKKTWLIQRRAYRSPLSPSDQLNLALRWVLSTFTLLSSLSELLLNPSGAATHLLTYAMRLDVVNLLSVHRLISSGGYPSVYSRGNTNRAAYFRSTRCYGYGTAIRRGPRHGKPSRASYYNTTSNCRAALLRLLVANDDAAPVARRAERSSTTTYQTPRRVAGPRQLAVAVAVAAARPRSRTPPPWSGARGPAPAVVAAADEAGRSGGDAYHPRRSRRLLLPDDDDDAGHHGTGRGGGGRS</sequence>
<reference evidence="2 3" key="1">
    <citation type="submission" date="2023-01" db="EMBL/GenBank/DDBJ databases">
        <title>Analysis of 21 Apiospora genomes using comparative genomics revels a genus with tremendous synthesis potential of carbohydrate active enzymes and secondary metabolites.</title>
        <authorList>
            <person name="Sorensen T."/>
        </authorList>
    </citation>
    <scope>NUCLEOTIDE SEQUENCE [LARGE SCALE GENOMIC DNA]</scope>
    <source>
        <strain evidence="2 3">CBS 114990</strain>
    </source>
</reference>
<evidence type="ECO:0000313" key="3">
    <source>
        <dbReference type="Proteomes" id="UP001433268"/>
    </source>
</evidence>
<organism evidence="2 3">
    <name type="scientific">Apiospora hydei</name>
    <dbReference type="NCBI Taxonomy" id="1337664"/>
    <lineage>
        <taxon>Eukaryota</taxon>
        <taxon>Fungi</taxon>
        <taxon>Dikarya</taxon>
        <taxon>Ascomycota</taxon>
        <taxon>Pezizomycotina</taxon>
        <taxon>Sordariomycetes</taxon>
        <taxon>Xylariomycetidae</taxon>
        <taxon>Amphisphaeriales</taxon>
        <taxon>Apiosporaceae</taxon>
        <taxon>Apiospora</taxon>
    </lineage>
</organism>
<gene>
    <name evidence="2" type="ORF">PG997_001439</name>
</gene>
<proteinExistence type="predicted"/>
<dbReference type="EMBL" id="JAQQWN010000002">
    <property type="protein sequence ID" value="KAK8094754.1"/>
    <property type="molecule type" value="Genomic_DNA"/>
</dbReference>
<comment type="caution">
    <text evidence="2">The sequence shown here is derived from an EMBL/GenBank/DDBJ whole genome shotgun (WGS) entry which is preliminary data.</text>
</comment>
<dbReference type="RefSeq" id="XP_066675527.1">
    <property type="nucleotide sequence ID" value="XM_066805754.1"/>
</dbReference>
<evidence type="ECO:0000256" key="1">
    <source>
        <dbReference type="SAM" id="MobiDB-lite"/>
    </source>
</evidence>
<dbReference type="GeneID" id="92038814"/>